<proteinExistence type="inferred from homology"/>
<dbReference type="FunFam" id="2.30.30.1020:FF:000006">
    <property type="entry name" value="CCR4-NOT transcription complex, subunit 3"/>
    <property type="match status" value="1"/>
</dbReference>
<keyword evidence="10" id="KW-0010">Activator</keyword>
<feature type="compositionally biased region" description="Low complexity" evidence="12">
    <location>
        <begin position="372"/>
        <end position="384"/>
    </location>
</feature>
<comment type="similarity">
    <text evidence="3 10">Belongs to the CNOT2/3/5 family.</text>
</comment>
<dbReference type="Gene3D" id="2.30.30.1020">
    <property type="entry name" value="CCR4-NOT complex subunit 2/3/5, C-terminal domain"/>
    <property type="match status" value="1"/>
</dbReference>
<evidence type="ECO:0000256" key="1">
    <source>
        <dbReference type="ARBA" id="ARBA00004123"/>
    </source>
</evidence>
<comment type="function">
    <text evidence="10">Acts as component of the CCR4-NOT core complex, which in the nucleus seems to be a general transcription factor, and in the cytoplasm the major mRNA deadenylase involved in mRNA turnover. The NOT protein subcomplex negatively regulates the basal and activated transcription of many genes. Preferentially affects TC-type TATA element-dependent transcription. Could directly or indirectly inhibit component(s) of the general transcription machinery.</text>
</comment>
<dbReference type="OrthoDB" id="293823at2759"/>
<comment type="subcellular location">
    <subcellularLocation>
        <location evidence="2 10">Cytoplasm</location>
    </subcellularLocation>
    <subcellularLocation>
        <location evidence="1 10">Nucleus</location>
    </subcellularLocation>
</comment>
<evidence type="ECO:0000256" key="4">
    <source>
        <dbReference type="ARBA" id="ARBA00022490"/>
    </source>
</evidence>
<gene>
    <name evidence="15" type="ORF">OnM2_067027</name>
</gene>
<feature type="domain" description="CCR4-Not complex component Not N-terminal" evidence="13">
    <location>
        <begin position="3"/>
        <end position="231"/>
    </location>
</feature>
<feature type="compositionally biased region" description="Polar residues" evidence="12">
    <location>
        <begin position="385"/>
        <end position="401"/>
    </location>
</feature>
<evidence type="ECO:0000259" key="13">
    <source>
        <dbReference type="Pfam" id="PF04065"/>
    </source>
</evidence>
<dbReference type="STRING" id="212602.A0A420HLZ6"/>
<dbReference type="GO" id="GO:0030015">
    <property type="term" value="C:CCR4-NOT core complex"/>
    <property type="evidence" value="ECO:0007669"/>
    <property type="project" value="UniProtKB-UniRule"/>
</dbReference>
<evidence type="ECO:0000313" key="15">
    <source>
        <dbReference type="EMBL" id="RKF58458.1"/>
    </source>
</evidence>
<dbReference type="InterPro" id="IPR012270">
    <property type="entry name" value="CCR4-NOT_su3/5"/>
</dbReference>
<keyword evidence="5 10" id="KW-0678">Repressor</keyword>
<feature type="compositionally biased region" description="Basic and acidic residues" evidence="12">
    <location>
        <begin position="460"/>
        <end position="474"/>
    </location>
</feature>
<dbReference type="GO" id="GO:0006355">
    <property type="term" value="P:regulation of DNA-templated transcription"/>
    <property type="evidence" value="ECO:0007669"/>
    <property type="project" value="InterPro"/>
</dbReference>
<evidence type="ECO:0000256" key="12">
    <source>
        <dbReference type="SAM" id="MobiDB-lite"/>
    </source>
</evidence>
<organism evidence="15 16">
    <name type="scientific">Erysiphe neolycopersici</name>
    <dbReference type="NCBI Taxonomy" id="212602"/>
    <lineage>
        <taxon>Eukaryota</taxon>
        <taxon>Fungi</taxon>
        <taxon>Dikarya</taxon>
        <taxon>Ascomycota</taxon>
        <taxon>Pezizomycotina</taxon>
        <taxon>Leotiomycetes</taxon>
        <taxon>Erysiphales</taxon>
        <taxon>Erysiphaceae</taxon>
        <taxon>Erysiphe</taxon>
    </lineage>
</organism>
<sequence>MAARKLQQEVDKCFKKVLEGVAEFESIYEKIEQSTNAAQKEKLEDNLKREIKKLQRLRDQIKTWAASNDIKNKGPLLENRKLIETQMERFKAVEKAMKTKAYSKEGLSAAIKQDPKERAKMDACDFLGSMVDELERQIETLEAEGEAIQATMRKGKNHPSKADRMAEIERITERHKWHQGKLELIKRSLENGGVETEQVNNLEENIRYYVSDGMNEDFMEDDEMYDDLNLQEEEDNYGMNIDNDRVSSQDTQSIQEEPGEIDHRTNVKAKTVPEQSMAATRRLSTQTRSPLPSIATLHQPLSNVTNSSGLHMKPASIPSRPAGETLKYASAAAAAAASSEKMIAPLPPPPDVLPLSTTVHSTQSQALRTGRISNITSSPSITNSQPVVISNTSTSKSNLIPLNNHSLDSSSLHARSPSQSPCSTALNVSEVTQQPNVNRVENSRRANSQSLSNDSPVKSESLETSKASENKSSQKNDSNIVSEEVDESLFYLPSGLQDLLQSFEATQRRVSNTISQSSKRMLTLSLNSCPEILDSLSPQHLRPKNPIRTPSYYPQTIDPIFEDPRLYSRIDPDTLFYVFYYKQETYQQYFAAKALKDQSWRFHKQYQTWFQRHEEPKTITEEFEQGTYRFFDYESTWMNRRKADFKFAYKFLEDDV</sequence>
<feature type="region of interest" description="Disordered" evidence="12">
    <location>
        <begin position="363"/>
        <end position="480"/>
    </location>
</feature>
<keyword evidence="7 10" id="KW-0805">Transcription regulation</keyword>
<dbReference type="GO" id="GO:0005634">
    <property type="term" value="C:nucleus"/>
    <property type="evidence" value="ECO:0007669"/>
    <property type="project" value="UniProtKB-SubCell"/>
</dbReference>
<keyword evidence="16" id="KW-1185">Reference proteome</keyword>
<dbReference type="InterPro" id="IPR007207">
    <property type="entry name" value="Not_N"/>
</dbReference>
<evidence type="ECO:0000256" key="8">
    <source>
        <dbReference type="ARBA" id="ARBA00023163"/>
    </source>
</evidence>
<dbReference type="PANTHER" id="PTHR23326">
    <property type="entry name" value="CCR4 NOT-RELATED"/>
    <property type="match status" value="1"/>
</dbReference>
<comment type="caution">
    <text evidence="15">The sequence shown here is derived from an EMBL/GenBank/DDBJ whole genome shotgun (WGS) entry which is preliminary data.</text>
</comment>
<dbReference type="InterPro" id="IPR040168">
    <property type="entry name" value="Not2/3/5"/>
</dbReference>
<evidence type="ECO:0000256" key="2">
    <source>
        <dbReference type="ARBA" id="ARBA00004496"/>
    </source>
</evidence>
<keyword evidence="9 10" id="KW-0539">Nucleus</keyword>
<evidence type="ECO:0000256" key="10">
    <source>
        <dbReference type="PIRNR" id="PIRNR005290"/>
    </source>
</evidence>
<dbReference type="PIRSF" id="PIRSF005290">
    <property type="entry name" value="NOT_su_3_5"/>
    <property type="match status" value="1"/>
</dbReference>
<protein>
    <recommendedName>
        <fullName evidence="10">General negative regulator of transcription subunit</fullName>
    </recommendedName>
</protein>
<feature type="coiled-coil region" evidence="11">
    <location>
        <begin position="37"/>
        <end position="67"/>
    </location>
</feature>
<feature type="coiled-coil region" evidence="11">
    <location>
        <begin position="124"/>
        <end position="151"/>
    </location>
</feature>
<keyword evidence="6" id="KW-0597">Phosphoprotein</keyword>
<evidence type="ECO:0000256" key="3">
    <source>
        <dbReference type="ARBA" id="ARBA00007682"/>
    </source>
</evidence>
<dbReference type="Pfam" id="PF04065">
    <property type="entry name" value="Not3"/>
    <property type="match status" value="1"/>
</dbReference>
<keyword evidence="8 10" id="KW-0804">Transcription</keyword>
<evidence type="ECO:0000313" key="16">
    <source>
        <dbReference type="Proteomes" id="UP000286134"/>
    </source>
</evidence>
<feature type="compositionally biased region" description="Low complexity" evidence="12">
    <location>
        <begin position="402"/>
        <end position="413"/>
    </location>
</feature>
<feature type="domain" description="NOT2/NOT3/NOT5 C-terminal" evidence="14">
    <location>
        <begin position="527"/>
        <end position="652"/>
    </location>
</feature>
<evidence type="ECO:0000256" key="7">
    <source>
        <dbReference type="ARBA" id="ARBA00023015"/>
    </source>
</evidence>
<evidence type="ECO:0000256" key="11">
    <source>
        <dbReference type="SAM" id="Coils"/>
    </source>
</evidence>
<dbReference type="EMBL" id="MCFK01006765">
    <property type="protein sequence ID" value="RKF58458.1"/>
    <property type="molecule type" value="Genomic_DNA"/>
</dbReference>
<dbReference type="InterPro" id="IPR038635">
    <property type="entry name" value="CCR4-NOT_su2/3/5_C_sf"/>
</dbReference>
<dbReference type="GO" id="GO:0000932">
    <property type="term" value="C:P-body"/>
    <property type="evidence" value="ECO:0007669"/>
    <property type="project" value="UniProtKB-UniRule"/>
</dbReference>
<dbReference type="AlphaFoldDB" id="A0A420HLZ6"/>
<accession>A0A420HLZ6</accession>
<name>A0A420HLZ6_9PEZI</name>
<keyword evidence="4 10" id="KW-0963">Cytoplasm</keyword>
<keyword evidence="11" id="KW-0175">Coiled coil</keyword>
<dbReference type="Pfam" id="PF04153">
    <property type="entry name" value="NOT2_3_5_C"/>
    <property type="match status" value="1"/>
</dbReference>
<dbReference type="InterPro" id="IPR007282">
    <property type="entry name" value="NOT2/3/5_C"/>
</dbReference>
<feature type="compositionally biased region" description="Polar residues" evidence="12">
    <location>
        <begin position="416"/>
        <end position="459"/>
    </location>
</feature>
<evidence type="ECO:0000256" key="9">
    <source>
        <dbReference type="ARBA" id="ARBA00023242"/>
    </source>
</evidence>
<reference evidence="15 16" key="1">
    <citation type="journal article" date="2018" name="BMC Genomics">
        <title>Comparative genome analyses reveal sequence features reflecting distinct modes of host-adaptation between dicot and monocot powdery mildew.</title>
        <authorList>
            <person name="Wu Y."/>
            <person name="Ma X."/>
            <person name="Pan Z."/>
            <person name="Kale S.D."/>
            <person name="Song Y."/>
            <person name="King H."/>
            <person name="Zhang Q."/>
            <person name="Presley C."/>
            <person name="Deng X."/>
            <person name="Wei C.I."/>
            <person name="Xiao S."/>
        </authorList>
    </citation>
    <scope>NUCLEOTIDE SEQUENCE [LARGE SCALE GENOMIC DNA]</scope>
    <source>
        <strain evidence="15">UMSG2</strain>
    </source>
</reference>
<dbReference type="GO" id="GO:0000289">
    <property type="term" value="P:nuclear-transcribed mRNA poly(A) tail shortening"/>
    <property type="evidence" value="ECO:0007669"/>
    <property type="project" value="UniProtKB-ARBA"/>
</dbReference>
<evidence type="ECO:0000259" key="14">
    <source>
        <dbReference type="Pfam" id="PF04153"/>
    </source>
</evidence>
<evidence type="ECO:0000256" key="5">
    <source>
        <dbReference type="ARBA" id="ARBA00022491"/>
    </source>
</evidence>
<evidence type="ECO:0000256" key="6">
    <source>
        <dbReference type="ARBA" id="ARBA00022553"/>
    </source>
</evidence>
<dbReference type="Proteomes" id="UP000286134">
    <property type="component" value="Unassembled WGS sequence"/>
</dbReference>